<dbReference type="OrthoDB" id="26136at2759"/>
<dbReference type="AlphaFoldDB" id="A0A8J6CB90"/>
<comment type="similarity">
    <text evidence="1">Belongs to the GTR/RAG GTP-binding protein family.</text>
</comment>
<dbReference type="GO" id="GO:1904263">
    <property type="term" value="P:positive regulation of TORC1 signaling"/>
    <property type="evidence" value="ECO:0007669"/>
    <property type="project" value="TreeGrafter"/>
</dbReference>
<evidence type="ECO:0000256" key="2">
    <source>
        <dbReference type="ARBA" id="ARBA00022741"/>
    </source>
</evidence>
<dbReference type="EMBL" id="JAGTXO010000027">
    <property type="protein sequence ID" value="KAG8461228.1"/>
    <property type="molecule type" value="Genomic_DNA"/>
</dbReference>
<name>A0A8J6CB90_DIALT</name>
<dbReference type="GO" id="GO:0005525">
    <property type="term" value="F:GTP binding"/>
    <property type="evidence" value="ECO:0007669"/>
    <property type="project" value="UniProtKB-KW"/>
</dbReference>
<dbReference type="GO" id="GO:0005634">
    <property type="term" value="C:nucleus"/>
    <property type="evidence" value="ECO:0007669"/>
    <property type="project" value="TreeGrafter"/>
</dbReference>
<comment type="caution">
    <text evidence="4">The sequence shown here is derived from an EMBL/GenBank/DDBJ whole genome shotgun (WGS) entry which is preliminary data.</text>
</comment>
<evidence type="ECO:0008006" key="6">
    <source>
        <dbReference type="Google" id="ProtNLM"/>
    </source>
</evidence>
<accession>A0A8J6CB90</accession>
<organism evidence="4 5">
    <name type="scientific">Diacronema lutheri</name>
    <name type="common">Unicellular marine alga</name>
    <name type="synonym">Monochrysis lutheri</name>
    <dbReference type="NCBI Taxonomy" id="2081491"/>
    <lineage>
        <taxon>Eukaryota</taxon>
        <taxon>Haptista</taxon>
        <taxon>Haptophyta</taxon>
        <taxon>Pavlovophyceae</taxon>
        <taxon>Pavlovales</taxon>
        <taxon>Pavlovaceae</taxon>
        <taxon>Diacronema</taxon>
    </lineage>
</organism>
<dbReference type="Proteomes" id="UP000751190">
    <property type="component" value="Unassembled WGS sequence"/>
</dbReference>
<dbReference type="Gene3D" id="3.30.450.190">
    <property type="match status" value="1"/>
</dbReference>
<dbReference type="InterPro" id="IPR027417">
    <property type="entry name" value="P-loop_NTPase"/>
</dbReference>
<dbReference type="GO" id="GO:0010507">
    <property type="term" value="P:negative regulation of autophagy"/>
    <property type="evidence" value="ECO:0007669"/>
    <property type="project" value="TreeGrafter"/>
</dbReference>
<dbReference type="SUPFAM" id="SSF52540">
    <property type="entry name" value="P-loop containing nucleoside triphosphate hydrolases"/>
    <property type="match status" value="1"/>
</dbReference>
<dbReference type="GO" id="GO:0003924">
    <property type="term" value="F:GTPase activity"/>
    <property type="evidence" value="ECO:0007669"/>
    <property type="project" value="TreeGrafter"/>
</dbReference>
<evidence type="ECO:0000256" key="3">
    <source>
        <dbReference type="ARBA" id="ARBA00023134"/>
    </source>
</evidence>
<dbReference type="GO" id="GO:0009267">
    <property type="term" value="P:cellular response to starvation"/>
    <property type="evidence" value="ECO:0007669"/>
    <property type="project" value="TreeGrafter"/>
</dbReference>
<gene>
    <name evidence="4" type="ORF">KFE25_002417</name>
</gene>
<dbReference type="Gene3D" id="3.40.50.300">
    <property type="entry name" value="P-loop containing nucleotide triphosphate hydrolases"/>
    <property type="match status" value="1"/>
</dbReference>
<dbReference type="InterPro" id="IPR006762">
    <property type="entry name" value="Gtr1_RagA"/>
</dbReference>
<dbReference type="OMA" id="NCRTFQE"/>
<evidence type="ECO:0000313" key="5">
    <source>
        <dbReference type="Proteomes" id="UP000751190"/>
    </source>
</evidence>
<dbReference type="Pfam" id="PF04670">
    <property type="entry name" value="Gtr1_RagA"/>
    <property type="match status" value="1"/>
</dbReference>
<reference evidence="4" key="1">
    <citation type="submission" date="2021-05" db="EMBL/GenBank/DDBJ databases">
        <title>The genome of the haptophyte Pavlova lutheri (Diacronema luteri, Pavlovales) - a model for lipid biosynthesis in eukaryotic algae.</title>
        <authorList>
            <person name="Hulatt C.J."/>
            <person name="Posewitz M.C."/>
        </authorList>
    </citation>
    <scope>NUCLEOTIDE SEQUENCE</scope>
    <source>
        <strain evidence="4">NIVA-4/92</strain>
    </source>
</reference>
<keyword evidence="2" id="KW-0547">Nucleotide-binding</keyword>
<dbReference type="GO" id="GO:1990131">
    <property type="term" value="C:Gtr1-Gtr2 GTPase complex"/>
    <property type="evidence" value="ECO:0007669"/>
    <property type="project" value="TreeGrafter"/>
</dbReference>
<sequence length="382" mass="40416">MAPTSAAPGKPRVFLMGLRRCGKSSIQKVVFHKMSPHETLFLEATSKIVKTDICNSAFLRFEVWDFPPPSLTDFTDQAAKWTPIFAGCSTLVWIVDAQDDYAESLGRLQAAVVVAARANPQIQVEIFVHKADSLGEEGRWEAARDVHEQMTQELANLQVEIPPLRVFLTSIYDPSVFECLSKVVQKLLPQLPTLQNLLDRFLTKCSGEKAFLFDMVSKLYLATDSSPVDMALYELCSDVIDTVIDISYIYGTKGGTGVGAAAGAAAAAAPAADGGGAAGGGADEGDTLAGSAAAGGAIVPLASAAAHSSATIRLSTGSVIELRHVDHFTALVTIMSDRTLDKHGLVEFNFCAFREAVRLLFEAPPSAPAAGAAKAMLVGAGV</sequence>
<evidence type="ECO:0000256" key="1">
    <source>
        <dbReference type="ARBA" id="ARBA00007756"/>
    </source>
</evidence>
<dbReference type="PANTHER" id="PTHR11259">
    <property type="entry name" value="RAS-RELATED GTP BINDING RAG/GTR YEAST"/>
    <property type="match status" value="1"/>
</dbReference>
<keyword evidence="3" id="KW-0342">GTP-binding</keyword>
<protein>
    <recommendedName>
        <fullName evidence="6">GTP-binding protein</fullName>
    </recommendedName>
</protein>
<evidence type="ECO:0000313" key="4">
    <source>
        <dbReference type="EMBL" id="KAG8461228.1"/>
    </source>
</evidence>
<keyword evidence="5" id="KW-1185">Reference proteome</keyword>
<dbReference type="PANTHER" id="PTHR11259:SF2">
    <property type="entry name" value="GH16429P"/>
    <property type="match status" value="1"/>
</dbReference>
<dbReference type="GO" id="GO:0005764">
    <property type="term" value="C:lysosome"/>
    <property type="evidence" value="ECO:0007669"/>
    <property type="project" value="TreeGrafter"/>
</dbReference>
<proteinExistence type="inferred from homology"/>